<dbReference type="GO" id="GO:0015271">
    <property type="term" value="F:outward rectifier potassium channel activity"/>
    <property type="evidence" value="ECO:0007669"/>
    <property type="project" value="TreeGrafter"/>
</dbReference>
<sequence>MSVDKLSTVNKLLKIIQESHNVGEEFGANTKTLLLHELNIFELEILHEYNQVHWDFWNAMLYAQTLCTTIGYGHLYTTSTLGRILTMIYSLIGIPLVLSILDDLGKVITICLRKVSSSPINFIKRIYGFLLLQGQHRSRLNDLDKSCMMDFNESQLSVRTTVFAIISWIGLCAAVSCIWEQWSYFEAFYFFFISLSTIGLGDIMPKQPKYLLLMFVKIIIGFSLVSICISSIQHALEEFLYKIIPKSIHEDQLTFFDLESLYKKPSSLGVFRGAGSTFSLNTYYSKYSAFHNNSRSKGTQTSFPLESSLWNKKMKRVSTFSRTPSFEDVSKMLNEDEERTTEETTLLDESLEDVEIQENEPQEPFNLLGQYKNCKCCLALARGSVVISRLLHGHFLQNNTNEKSLQCPLHYTSLSSFSLRKYKRLPLRERFKIKELEDQVLLLS</sequence>
<evidence type="ECO:0000313" key="11">
    <source>
        <dbReference type="Proteomes" id="UP000887540"/>
    </source>
</evidence>
<keyword evidence="7 8" id="KW-0407">Ion channel</keyword>
<dbReference type="Proteomes" id="UP000887540">
    <property type="component" value="Unplaced"/>
</dbReference>
<evidence type="ECO:0000256" key="3">
    <source>
        <dbReference type="ARBA" id="ARBA00022692"/>
    </source>
</evidence>
<evidence type="ECO:0000313" key="12">
    <source>
        <dbReference type="WBParaSite" id="ACRNAN_Path_1410.g5543.t1"/>
    </source>
</evidence>
<dbReference type="PRINTS" id="PR01333">
    <property type="entry name" value="2POREKCHANEL"/>
</dbReference>
<feature type="transmembrane region" description="Helical" evidence="9">
    <location>
        <begin position="84"/>
        <end position="104"/>
    </location>
</feature>
<comment type="similarity">
    <text evidence="8">Belongs to the two pore domain potassium channel (TC 1.A.1.8) family.</text>
</comment>
<dbReference type="SUPFAM" id="SSF81324">
    <property type="entry name" value="Voltage-gated potassium channels"/>
    <property type="match status" value="2"/>
</dbReference>
<organism evidence="11 12">
    <name type="scientific">Acrobeloides nanus</name>
    <dbReference type="NCBI Taxonomy" id="290746"/>
    <lineage>
        <taxon>Eukaryota</taxon>
        <taxon>Metazoa</taxon>
        <taxon>Ecdysozoa</taxon>
        <taxon>Nematoda</taxon>
        <taxon>Chromadorea</taxon>
        <taxon>Rhabditida</taxon>
        <taxon>Tylenchina</taxon>
        <taxon>Cephalobomorpha</taxon>
        <taxon>Cephaloboidea</taxon>
        <taxon>Cephalobidae</taxon>
        <taxon>Acrobeloides</taxon>
    </lineage>
</organism>
<accession>A0A914C066</accession>
<evidence type="ECO:0000256" key="9">
    <source>
        <dbReference type="SAM" id="Phobius"/>
    </source>
</evidence>
<feature type="domain" description="Potassium channel" evidence="10">
    <location>
        <begin position="165"/>
        <end position="237"/>
    </location>
</feature>
<name>A0A914C066_9BILA</name>
<feature type="transmembrane region" description="Helical" evidence="9">
    <location>
        <begin position="156"/>
        <end position="176"/>
    </location>
</feature>
<keyword evidence="5 8" id="KW-0406">Ion transport</keyword>
<dbReference type="Gene3D" id="1.10.287.70">
    <property type="match status" value="1"/>
</dbReference>
<keyword evidence="3 8" id="KW-0812">Transmembrane</keyword>
<dbReference type="AlphaFoldDB" id="A0A914C066"/>
<keyword evidence="6 9" id="KW-0472">Membrane</keyword>
<keyword evidence="11" id="KW-1185">Reference proteome</keyword>
<evidence type="ECO:0000256" key="6">
    <source>
        <dbReference type="ARBA" id="ARBA00023136"/>
    </source>
</evidence>
<evidence type="ECO:0000256" key="5">
    <source>
        <dbReference type="ARBA" id="ARBA00023065"/>
    </source>
</evidence>
<dbReference type="WBParaSite" id="ACRNAN_Path_1410.g5543.t1">
    <property type="protein sequence ID" value="ACRNAN_Path_1410.g5543.t1"/>
    <property type="gene ID" value="ACRNAN_Path_1410.g5543"/>
</dbReference>
<proteinExistence type="inferred from homology"/>
<dbReference type="GO" id="GO:0030322">
    <property type="term" value="P:stabilization of membrane potential"/>
    <property type="evidence" value="ECO:0007669"/>
    <property type="project" value="TreeGrafter"/>
</dbReference>
<feature type="transmembrane region" description="Helical" evidence="9">
    <location>
        <begin position="182"/>
        <end position="203"/>
    </location>
</feature>
<feature type="domain" description="Potassium channel" evidence="10">
    <location>
        <begin position="51"/>
        <end position="109"/>
    </location>
</feature>
<evidence type="ECO:0000256" key="4">
    <source>
        <dbReference type="ARBA" id="ARBA00022989"/>
    </source>
</evidence>
<keyword evidence="4 9" id="KW-1133">Transmembrane helix</keyword>
<keyword evidence="2 8" id="KW-0813">Transport</keyword>
<evidence type="ECO:0000256" key="2">
    <source>
        <dbReference type="ARBA" id="ARBA00022448"/>
    </source>
</evidence>
<comment type="subcellular location">
    <subcellularLocation>
        <location evidence="1">Membrane</location>
        <topology evidence="1">Multi-pass membrane protein</topology>
    </subcellularLocation>
</comment>
<feature type="transmembrane region" description="Helical" evidence="9">
    <location>
        <begin position="210"/>
        <end position="232"/>
    </location>
</feature>
<evidence type="ECO:0000256" key="1">
    <source>
        <dbReference type="ARBA" id="ARBA00004141"/>
    </source>
</evidence>
<dbReference type="PANTHER" id="PTHR11003:SF240">
    <property type="entry name" value="POTASSIUM CHANNEL DOMAIN-CONTAINING PROTEIN"/>
    <property type="match status" value="1"/>
</dbReference>
<dbReference type="Pfam" id="PF07885">
    <property type="entry name" value="Ion_trans_2"/>
    <property type="match status" value="2"/>
</dbReference>
<evidence type="ECO:0000256" key="7">
    <source>
        <dbReference type="ARBA" id="ARBA00023303"/>
    </source>
</evidence>
<dbReference type="PANTHER" id="PTHR11003">
    <property type="entry name" value="POTASSIUM CHANNEL, SUBFAMILY K"/>
    <property type="match status" value="1"/>
</dbReference>
<dbReference type="InterPro" id="IPR013099">
    <property type="entry name" value="K_chnl_dom"/>
</dbReference>
<dbReference type="InterPro" id="IPR003280">
    <property type="entry name" value="2pore_dom_K_chnl"/>
</dbReference>
<evidence type="ECO:0000256" key="8">
    <source>
        <dbReference type="RuleBase" id="RU003857"/>
    </source>
</evidence>
<dbReference type="GO" id="GO:0022841">
    <property type="term" value="F:potassium ion leak channel activity"/>
    <property type="evidence" value="ECO:0007669"/>
    <property type="project" value="TreeGrafter"/>
</dbReference>
<dbReference type="GO" id="GO:0005886">
    <property type="term" value="C:plasma membrane"/>
    <property type="evidence" value="ECO:0007669"/>
    <property type="project" value="TreeGrafter"/>
</dbReference>
<evidence type="ECO:0000259" key="10">
    <source>
        <dbReference type="Pfam" id="PF07885"/>
    </source>
</evidence>
<protein>
    <submittedName>
        <fullName evidence="12">Potassium channel domain-containing protein</fullName>
    </submittedName>
</protein>
<reference evidence="12" key="1">
    <citation type="submission" date="2022-11" db="UniProtKB">
        <authorList>
            <consortium name="WormBaseParasite"/>
        </authorList>
    </citation>
    <scope>IDENTIFICATION</scope>
</reference>